<dbReference type="InterPro" id="IPR042160">
    <property type="entry name" value="HD-Zip_IV"/>
</dbReference>
<keyword evidence="2 3" id="KW-0238">DNA-binding</keyword>
<dbReference type="EMBL" id="SDMP01000013">
    <property type="protein sequence ID" value="RYR17243.1"/>
    <property type="molecule type" value="Genomic_DNA"/>
</dbReference>
<dbReference type="CDD" id="cd00086">
    <property type="entry name" value="homeodomain"/>
    <property type="match status" value="1"/>
</dbReference>
<evidence type="ECO:0000256" key="1">
    <source>
        <dbReference type="ARBA" id="ARBA00004123"/>
    </source>
</evidence>
<organism evidence="6 7">
    <name type="scientific">Arachis hypogaea</name>
    <name type="common">Peanut</name>
    <dbReference type="NCBI Taxonomy" id="3818"/>
    <lineage>
        <taxon>Eukaryota</taxon>
        <taxon>Viridiplantae</taxon>
        <taxon>Streptophyta</taxon>
        <taxon>Embryophyta</taxon>
        <taxon>Tracheophyta</taxon>
        <taxon>Spermatophyta</taxon>
        <taxon>Magnoliopsida</taxon>
        <taxon>eudicotyledons</taxon>
        <taxon>Gunneridae</taxon>
        <taxon>Pentapetalae</taxon>
        <taxon>rosids</taxon>
        <taxon>fabids</taxon>
        <taxon>Fabales</taxon>
        <taxon>Fabaceae</taxon>
        <taxon>Papilionoideae</taxon>
        <taxon>50 kb inversion clade</taxon>
        <taxon>dalbergioids sensu lato</taxon>
        <taxon>Dalbergieae</taxon>
        <taxon>Pterocarpus clade</taxon>
        <taxon>Arachis</taxon>
    </lineage>
</organism>
<comment type="subcellular location">
    <subcellularLocation>
        <location evidence="1 2 3">Nucleus</location>
    </subcellularLocation>
</comment>
<dbReference type="AlphaFoldDB" id="A0A444ZSS1"/>
<feature type="DNA-binding region" description="Homeobox" evidence="2">
    <location>
        <begin position="32"/>
        <end position="73"/>
    </location>
</feature>
<dbReference type="GO" id="GO:0003677">
    <property type="term" value="F:DNA binding"/>
    <property type="evidence" value="ECO:0007669"/>
    <property type="project" value="UniProtKB-UniRule"/>
</dbReference>
<evidence type="ECO:0000313" key="7">
    <source>
        <dbReference type="Proteomes" id="UP000289738"/>
    </source>
</evidence>
<dbReference type="PANTHER" id="PTHR45654:SF9">
    <property type="entry name" value="HOMEOBOX-LEUCINE ZIPPER PROTEIN HDG10-RELATED"/>
    <property type="match status" value="1"/>
</dbReference>
<reference evidence="6 7" key="1">
    <citation type="submission" date="2019-01" db="EMBL/GenBank/DDBJ databases">
        <title>Sequencing of cultivated peanut Arachis hypogaea provides insights into genome evolution and oil improvement.</title>
        <authorList>
            <person name="Chen X."/>
        </authorList>
    </citation>
    <scope>NUCLEOTIDE SEQUENCE [LARGE SCALE GENOMIC DNA]</scope>
    <source>
        <strain evidence="7">cv. Fuhuasheng</strain>
        <tissue evidence="6">Leaves</tissue>
    </source>
</reference>
<protein>
    <recommendedName>
        <fullName evidence="5">Homeobox domain-containing protein</fullName>
    </recommendedName>
</protein>
<keyword evidence="2 3" id="KW-0371">Homeobox</keyword>
<feature type="compositionally biased region" description="Low complexity" evidence="4">
    <location>
        <begin position="1"/>
        <end position="13"/>
    </location>
</feature>
<gene>
    <name evidence="6" type="ORF">Ahy_B03g062015</name>
</gene>
<dbReference type="SUPFAM" id="SSF46689">
    <property type="entry name" value="Homeodomain-like"/>
    <property type="match status" value="1"/>
</dbReference>
<evidence type="ECO:0000256" key="2">
    <source>
        <dbReference type="PROSITE-ProRule" id="PRU00108"/>
    </source>
</evidence>
<name>A0A444ZSS1_ARAHY</name>
<dbReference type="InterPro" id="IPR009057">
    <property type="entry name" value="Homeodomain-like_sf"/>
</dbReference>
<evidence type="ECO:0000259" key="5">
    <source>
        <dbReference type="PROSITE" id="PS50071"/>
    </source>
</evidence>
<dbReference type="PANTHER" id="PTHR45654">
    <property type="entry name" value="HOMEOBOX-LEUCINE ZIPPER PROTEIN MERISTEM L1"/>
    <property type="match status" value="1"/>
</dbReference>
<dbReference type="SMART" id="SM00389">
    <property type="entry name" value="HOX"/>
    <property type="match status" value="1"/>
</dbReference>
<dbReference type="Gene3D" id="1.10.10.60">
    <property type="entry name" value="Homeodomain-like"/>
    <property type="match status" value="1"/>
</dbReference>
<evidence type="ECO:0000256" key="3">
    <source>
        <dbReference type="RuleBase" id="RU000682"/>
    </source>
</evidence>
<feature type="domain" description="Homeobox" evidence="5">
    <location>
        <begin position="30"/>
        <end position="72"/>
    </location>
</feature>
<sequence length="159" mass="17774">MASPMGSSSTAGGATDGTDDEGQDRPQNSRRAFNACAHPSDSMRRQLGTELGLEPRQVKFWFQNRRTQAKAQADRSNNCALRRENERMMAENLMFRESLKSVVCITCGGPTIRDDDCHIRLEQFKLENDFLVQEASTSNQLDSLTYLTKGENSSAVDFT</sequence>
<dbReference type="InterPro" id="IPR001356">
    <property type="entry name" value="HD"/>
</dbReference>
<keyword evidence="2 3" id="KW-0539">Nucleus</keyword>
<dbReference type="STRING" id="3818.A0A444ZSS1"/>
<feature type="region of interest" description="Disordered" evidence="4">
    <location>
        <begin position="1"/>
        <end position="36"/>
    </location>
</feature>
<dbReference type="Pfam" id="PF00046">
    <property type="entry name" value="Homeodomain"/>
    <property type="match status" value="1"/>
</dbReference>
<evidence type="ECO:0000256" key="4">
    <source>
        <dbReference type="SAM" id="MobiDB-lite"/>
    </source>
</evidence>
<dbReference type="Proteomes" id="UP000289738">
    <property type="component" value="Chromosome B03"/>
</dbReference>
<dbReference type="PROSITE" id="PS50071">
    <property type="entry name" value="HOMEOBOX_2"/>
    <property type="match status" value="1"/>
</dbReference>
<evidence type="ECO:0000313" key="6">
    <source>
        <dbReference type="EMBL" id="RYR17243.1"/>
    </source>
</evidence>
<dbReference type="GO" id="GO:0005634">
    <property type="term" value="C:nucleus"/>
    <property type="evidence" value="ECO:0007669"/>
    <property type="project" value="UniProtKB-SubCell"/>
</dbReference>
<comment type="caution">
    <text evidence="6">The sequence shown here is derived from an EMBL/GenBank/DDBJ whole genome shotgun (WGS) entry which is preliminary data.</text>
</comment>
<accession>A0A444ZSS1</accession>
<keyword evidence="7" id="KW-1185">Reference proteome</keyword>
<proteinExistence type="predicted"/>